<name>A0ACC7LHK4_9FLAO</name>
<evidence type="ECO:0000313" key="2">
    <source>
        <dbReference type="Proteomes" id="UP001595191"/>
    </source>
</evidence>
<keyword evidence="1" id="KW-0378">Hydrolase</keyword>
<gene>
    <name evidence="1" type="ORF">ACEZ3G_04265</name>
</gene>
<keyword evidence="2" id="KW-1185">Reference proteome</keyword>
<reference evidence="1" key="1">
    <citation type="submission" date="2024-09" db="EMBL/GenBank/DDBJ databases">
        <authorList>
            <person name="Liu J."/>
        </authorList>
    </citation>
    <scope>NUCLEOTIDE SEQUENCE</scope>
    <source>
        <strain evidence="1">NBU2967</strain>
    </source>
</reference>
<sequence length="428" mass="48139">MKTRILYSLAFLLFLIIACKENQPKTQVAESAAQMVIDQTAKSRIDSVLKGFVDSGNIAGVSALIFEKDKEVYFNAFGYADREAEKPMDRNTIVQIYSMTKPVTGTALMTLYEQGKFDLDDPIEKYAPEFSKMTVYTGVDKNGKILTEPLNRPITIRDVTRHTAGFLNRDGIPGLSELRTQANIYDRESTLTDLAEKLGRIPLWFQPGTQWEYGPCVDVQAFLVERISGRPYGEYVREHVLDKLGMEETRYFIPENDRDRFAALYRRKGEGALVRDSVTYGNYTERWPMTRGGSGLTSTLDDYMKFARMLVNQGAFDSITVLKPETVKLMATNQLADSIAERNFLPSKGQVGFGIDFAVRVAPPINAEENNGVVGEFFWDGAASTLFWVDPVNELTAVLFVQLMPYDGIGLHKSFRDAVYGPFRANSD</sequence>
<comment type="caution">
    <text evidence="1">The sequence shown here is derived from an EMBL/GenBank/DDBJ whole genome shotgun (WGS) entry which is preliminary data.</text>
</comment>
<dbReference type="EC" id="3.-.-.-" evidence="1"/>
<organism evidence="1 2">
    <name type="scientific">Meishania litoralis</name>
    <dbReference type="NCBI Taxonomy" id="3434685"/>
    <lineage>
        <taxon>Bacteria</taxon>
        <taxon>Pseudomonadati</taxon>
        <taxon>Bacteroidota</taxon>
        <taxon>Flavobacteriia</taxon>
        <taxon>Flavobacteriales</taxon>
        <taxon>Flavobacteriaceae</taxon>
        <taxon>Meishania</taxon>
    </lineage>
</organism>
<evidence type="ECO:0000313" key="1">
    <source>
        <dbReference type="EMBL" id="MFH6602679.1"/>
    </source>
</evidence>
<dbReference type="EMBL" id="JBHFPV010000001">
    <property type="protein sequence ID" value="MFH6602679.1"/>
    <property type="molecule type" value="Genomic_DNA"/>
</dbReference>
<dbReference type="Proteomes" id="UP001595191">
    <property type="component" value="Unassembled WGS sequence"/>
</dbReference>
<protein>
    <submittedName>
        <fullName evidence="1">Serine hydrolase domain-containing protein</fullName>
        <ecNumber evidence="1">3.-.-.-</ecNumber>
    </submittedName>
</protein>
<proteinExistence type="predicted"/>
<accession>A0ACC7LHK4</accession>